<dbReference type="PANTHER" id="PTHR33112">
    <property type="entry name" value="DOMAIN PROTEIN, PUTATIVE-RELATED"/>
    <property type="match status" value="1"/>
</dbReference>
<name>A0A6A6HVM0_9PLEO</name>
<evidence type="ECO:0000313" key="4">
    <source>
        <dbReference type="Proteomes" id="UP000800094"/>
    </source>
</evidence>
<keyword evidence="4" id="KW-1185">Reference proteome</keyword>
<dbReference type="RefSeq" id="XP_033677238.1">
    <property type="nucleotide sequence ID" value="XM_033822930.1"/>
</dbReference>
<reference evidence="3" key="1">
    <citation type="journal article" date="2020" name="Stud. Mycol.">
        <title>101 Dothideomycetes genomes: a test case for predicting lifestyles and emergence of pathogens.</title>
        <authorList>
            <person name="Haridas S."/>
            <person name="Albert R."/>
            <person name="Binder M."/>
            <person name="Bloem J."/>
            <person name="Labutti K."/>
            <person name="Salamov A."/>
            <person name="Andreopoulos B."/>
            <person name="Baker S."/>
            <person name="Barry K."/>
            <person name="Bills G."/>
            <person name="Bluhm B."/>
            <person name="Cannon C."/>
            <person name="Castanera R."/>
            <person name="Culley D."/>
            <person name="Daum C."/>
            <person name="Ezra D."/>
            <person name="Gonzalez J."/>
            <person name="Henrissat B."/>
            <person name="Kuo A."/>
            <person name="Liang C."/>
            <person name="Lipzen A."/>
            <person name="Lutzoni F."/>
            <person name="Magnuson J."/>
            <person name="Mondo S."/>
            <person name="Nolan M."/>
            <person name="Ohm R."/>
            <person name="Pangilinan J."/>
            <person name="Park H.-J."/>
            <person name="Ramirez L."/>
            <person name="Alfaro M."/>
            <person name="Sun H."/>
            <person name="Tritt A."/>
            <person name="Yoshinaga Y."/>
            <person name="Zwiers L.-H."/>
            <person name="Turgeon B."/>
            <person name="Goodwin S."/>
            <person name="Spatafora J."/>
            <person name="Crous P."/>
            <person name="Grigoriev I."/>
        </authorList>
    </citation>
    <scope>NUCLEOTIDE SEQUENCE</scope>
    <source>
        <strain evidence="3">CBS 122368</strain>
    </source>
</reference>
<dbReference type="EMBL" id="ML987208">
    <property type="protein sequence ID" value="KAF2242234.1"/>
    <property type="molecule type" value="Genomic_DNA"/>
</dbReference>
<dbReference type="PANTHER" id="PTHR33112:SF16">
    <property type="entry name" value="HETEROKARYON INCOMPATIBILITY DOMAIN-CONTAINING PROTEIN"/>
    <property type="match status" value="1"/>
</dbReference>
<dbReference type="InterPro" id="IPR010730">
    <property type="entry name" value="HET"/>
</dbReference>
<dbReference type="AlphaFoldDB" id="A0A6A6HVM0"/>
<evidence type="ECO:0000313" key="3">
    <source>
        <dbReference type="EMBL" id="KAF2242234.1"/>
    </source>
</evidence>
<sequence length="281" mass="31113">VKLYVSNKDERAIYAALSHCWGASQHLTTENKIVGRRVQDLQEGICFGTLPLTYRHAVMVARQLGIRFLWIDSLCIVQDDADDWAREGAVMGRIYQQSYITIAATAGTDGTAGLFWKNKSAAVGDRIKATGAGGGPTPLITRGWVFQERALSPRVVHFCAAELVWECGELLACECGGAQNDDSMLGTHPALKRRRWRDMVGEYARLGLTYETDRLPALAGIASELFADVDRQRYLAGLWEDTLHLDLQWVISKPQETLPASHNLSSGESKDFVAPSWSWAS</sequence>
<feature type="non-terminal residue" evidence="3">
    <location>
        <position position="281"/>
    </location>
</feature>
<feature type="region of interest" description="Disordered" evidence="1">
    <location>
        <begin position="259"/>
        <end position="281"/>
    </location>
</feature>
<dbReference type="Proteomes" id="UP000800094">
    <property type="component" value="Unassembled WGS sequence"/>
</dbReference>
<feature type="non-terminal residue" evidence="3">
    <location>
        <position position="1"/>
    </location>
</feature>
<evidence type="ECO:0000259" key="2">
    <source>
        <dbReference type="Pfam" id="PF06985"/>
    </source>
</evidence>
<gene>
    <name evidence="3" type="ORF">BU26DRAFT_410446</name>
</gene>
<feature type="domain" description="Heterokaryon incompatibility" evidence="2">
    <location>
        <begin position="14"/>
        <end position="119"/>
    </location>
</feature>
<organism evidence="3 4">
    <name type="scientific">Trematosphaeria pertusa</name>
    <dbReference type="NCBI Taxonomy" id="390896"/>
    <lineage>
        <taxon>Eukaryota</taxon>
        <taxon>Fungi</taxon>
        <taxon>Dikarya</taxon>
        <taxon>Ascomycota</taxon>
        <taxon>Pezizomycotina</taxon>
        <taxon>Dothideomycetes</taxon>
        <taxon>Pleosporomycetidae</taxon>
        <taxon>Pleosporales</taxon>
        <taxon>Massarineae</taxon>
        <taxon>Trematosphaeriaceae</taxon>
        <taxon>Trematosphaeria</taxon>
    </lineage>
</organism>
<evidence type="ECO:0000256" key="1">
    <source>
        <dbReference type="SAM" id="MobiDB-lite"/>
    </source>
</evidence>
<dbReference type="Pfam" id="PF06985">
    <property type="entry name" value="HET"/>
    <property type="match status" value="1"/>
</dbReference>
<accession>A0A6A6HVM0</accession>
<protein>
    <submittedName>
        <fullName evidence="3">HET-domain-containing protein</fullName>
    </submittedName>
</protein>
<dbReference type="OrthoDB" id="3486565at2759"/>
<dbReference type="GeneID" id="54576260"/>
<proteinExistence type="predicted"/>